<evidence type="ECO:0000313" key="3">
    <source>
        <dbReference type="Proteomes" id="UP001176429"/>
    </source>
</evidence>
<comment type="caution">
    <text evidence="2">The sequence shown here is derived from an EMBL/GenBank/DDBJ whole genome shotgun (WGS) entry which is preliminary data.</text>
</comment>
<dbReference type="SUPFAM" id="SSF52540">
    <property type="entry name" value="P-loop containing nucleoside triphosphate hydrolases"/>
    <property type="match status" value="1"/>
</dbReference>
<dbReference type="Pfam" id="PF19993">
    <property type="entry name" value="DO-GTPase2"/>
    <property type="match status" value="1"/>
</dbReference>
<protein>
    <recommendedName>
        <fullName evidence="1">Double-GTPase 2 domain-containing protein</fullName>
    </recommendedName>
</protein>
<name>A0ABT9BM63_9BACT</name>
<dbReference type="EMBL" id="JAUQSY010000025">
    <property type="protein sequence ID" value="MDO7877736.1"/>
    <property type="molecule type" value="Genomic_DNA"/>
</dbReference>
<keyword evidence="3" id="KW-1185">Reference proteome</keyword>
<organism evidence="2 3">
    <name type="scientific">Hymenobacter aranciens</name>
    <dbReference type="NCBI Taxonomy" id="3063996"/>
    <lineage>
        <taxon>Bacteria</taxon>
        <taxon>Pseudomonadati</taxon>
        <taxon>Bacteroidota</taxon>
        <taxon>Cytophagia</taxon>
        <taxon>Cytophagales</taxon>
        <taxon>Hymenobacteraceae</taxon>
        <taxon>Hymenobacter</taxon>
    </lineage>
</organism>
<reference evidence="2" key="1">
    <citation type="submission" date="2023-07" db="EMBL/GenBank/DDBJ databases">
        <authorList>
            <person name="Kim M.K."/>
        </authorList>
    </citation>
    <scope>NUCLEOTIDE SEQUENCE</scope>
    <source>
        <strain evidence="2">ASUV-10-1</strain>
    </source>
</reference>
<proteinExistence type="predicted"/>
<evidence type="ECO:0000259" key="1">
    <source>
        <dbReference type="Pfam" id="PF19993"/>
    </source>
</evidence>
<accession>A0ABT9BM63</accession>
<dbReference type="Proteomes" id="UP001176429">
    <property type="component" value="Unassembled WGS sequence"/>
</dbReference>
<dbReference type="InterPro" id="IPR045528">
    <property type="entry name" value="DO-GTPase2"/>
</dbReference>
<evidence type="ECO:0000313" key="2">
    <source>
        <dbReference type="EMBL" id="MDO7877736.1"/>
    </source>
</evidence>
<sequence>MPLSCANPNCHPEDNECQDGCRPFGACPQLTRDQDTAEAGRAEPSATELDGQRVSWTGSAMGQKDLEPLIARSRVLLIGLAGMENAGKTTFLALLYSLLRRGQPIPNYRFAGSYTLPGWELLAGFLTFKDGSNLVSFPPHTSRNAGRVPGLLHLALKDEAGALLDVVFADAPGEWFNEWRINELAKNAEGAAWIHQHGDGFLLFADCEELAGAEAGETRANIQMVANRLVVNLGARPLGLVWAKSDVENTRPAMREKIRAHLRSKAPQHYHEFAVSVNHDEEQQWHGQVLQAVGWLLDTLRHTPGRPQPPVPLADTDDLFLLRRSVLA</sequence>
<gene>
    <name evidence="2" type="ORF">Q5H93_23570</name>
</gene>
<dbReference type="InterPro" id="IPR027417">
    <property type="entry name" value="P-loop_NTPase"/>
</dbReference>
<dbReference type="RefSeq" id="WP_305009191.1">
    <property type="nucleotide sequence ID" value="NZ_JAUQSY010000025.1"/>
</dbReference>
<feature type="domain" description="Double-GTPase 2" evidence="1">
    <location>
        <begin position="77"/>
        <end position="284"/>
    </location>
</feature>